<dbReference type="InterPro" id="IPR018060">
    <property type="entry name" value="HTH_AraC"/>
</dbReference>
<reference evidence="5 6" key="1">
    <citation type="submission" date="2018-04" db="EMBL/GenBank/DDBJ databases">
        <title>Draft Genome Sequence of Phosphate-Solubilizing Chryseobacterium sp. ISE14 that is a Biocontrol and Plant Growth-Promoting Rhizobacterium Isolated from Cucumber.</title>
        <authorList>
            <person name="Jeong J.-J."/>
            <person name="Sang M.K."/>
            <person name="Choi I.-G."/>
            <person name="Kim K.D."/>
        </authorList>
    </citation>
    <scope>NUCLEOTIDE SEQUENCE [LARGE SCALE GENOMIC DNA]</scope>
    <source>
        <strain evidence="5 6">ISE14</strain>
    </source>
</reference>
<evidence type="ECO:0000256" key="2">
    <source>
        <dbReference type="ARBA" id="ARBA00023125"/>
    </source>
</evidence>
<dbReference type="GO" id="GO:0003700">
    <property type="term" value="F:DNA-binding transcription factor activity"/>
    <property type="evidence" value="ECO:0007669"/>
    <property type="project" value="InterPro"/>
</dbReference>
<organism evidence="5 6">
    <name type="scientific">Chryseobacterium phosphatilyticum</name>
    <dbReference type="NCBI Taxonomy" id="475075"/>
    <lineage>
        <taxon>Bacteria</taxon>
        <taxon>Pseudomonadati</taxon>
        <taxon>Bacteroidota</taxon>
        <taxon>Flavobacteriia</taxon>
        <taxon>Flavobacteriales</taxon>
        <taxon>Weeksellaceae</taxon>
        <taxon>Chryseobacterium group</taxon>
        <taxon>Chryseobacterium</taxon>
    </lineage>
</organism>
<accession>A0A316XDF8</accession>
<feature type="domain" description="HTH araC/xylS-type" evidence="4">
    <location>
        <begin position="229"/>
        <end position="327"/>
    </location>
</feature>
<keyword evidence="6" id="KW-1185">Reference proteome</keyword>
<evidence type="ECO:0000256" key="1">
    <source>
        <dbReference type="ARBA" id="ARBA00023015"/>
    </source>
</evidence>
<dbReference type="OrthoDB" id="632644at2"/>
<dbReference type="PANTHER" id="PTHR43280">
    <property type="entry name" value="ARAC-FAMILY TRANSCRIPTIONAL REGULATOR"/>
    <property type="match status" value="1"/>
</dbReference>
<name>A0A316XDF8_9FLAO</name>
<evidence type="ECO:0000313" key="6">
    <source>
        <dbReference type="Proteomes" id="UP000236594"/>
    </source>
</evidence>
<dbReference type="AlphaFoldDB" id="A0A316XDF8"/>
<dbReference type="Pfam" id="PF12833">
    <property type="entry name" value="HTH_18"/>
    <property type="match status" value="1"/>
</dbReference>
<dbReference type="InterPro" id="IPR009057">
    <property type="entry name" value="Homeodomain-like_sf"/>
</dbReference>
<protein>
    <submittedName>
        <fullName evidence="5">AraC family transcriptional regulator</fullName>
    </submittedName>
</protein>
<comment type="caution">
    <text evidence="5">The sequence shown here is derived from an EMBL/GenBank/DDBJ whole genome shotgun (WGS) entry which is preliminary data.</text>
</comment>
<proteinExistence type="predicted"/>
<keyword evidence="2" id="KW-0238">DNA-binding</keyword>
<gene>
    <name evidence="5" type="ORF">C1631_004550</name>
</gene>
<dbReference type="SUPFAM" id="SSF46689">
    <property type="entry name" value="Homeodomain-like"/>
    <property type="match status" value="1"/>
</dbReference>
<dbReference type="Proteomes" id="UP000236594">
    <property type="component" value="Unassembled WGS sequence"/>
</dbReference>
<evidence type="ECO:0000259" key="4">
    <source>
        <dbReference type="PROSITE" id="PS01124"/>
    </source>
</evidence>
<evidence type="ECO:0000256" key="3">
    <source>
        <dbReference type="ARBA" id="ARBA00023163"/>
    </source>
</evidence>
<keyword evidence="3" id="KW-0804">Transcription</keyword>
<dbReference type="Gene3D" id="1.10.10.60">
    <property type="entry name" value="Homeodomain-like"/>
    <property type="match status" value="1"/>
</dbReference>
<sequence>MIIQIHKPDNNQSSTDHYTSSTSMINISKYMEQNKEIPICKISEMVKDIDDDNWSFEDYYISSDNVTNEPQNKPVFRPDFYALILGTDGWLDIKVNDEVIRIGKNTFFAVGPSHTLQRISQSEDCKTRIILFTKDFLVNSSNNYFFLESFNHFSIHFQNHIKLNEEDMNKIMELYTSLLTRRDKINSNLHIEVIRNLIISYVFESAIIFYKELKIDALQVHTRSVVFTENFKKMVFENCLREKNLQFYADSLFVSPKHLIKIIKTTTGKAPGYFINDAIASIAKVQLKKNKLSISEIANSFPFADLQSFSKFFKRQVGISPLQYRYKLGLKNILD</sequence>
<dbReference type="EMBL" id="PPED02000001">
    <property type="protein sequence ID" value="PWN71891.1"/>
    <property type="molecule type" value="Genomic_DNA"/>
</dbReference>
<dbReference type="PROSITE" id="PS01124">
    <property type="entry name" value="HTH_ARAC_FAMILY_2"/>
    <property type="match status" value="1"/>
</dbReference>
<dbReference type="SMART" id="SM00342">
    <property type="entry name" value="HTH_ARAC"/>
    <property type="match status" value="1"/>
</dbReference>
<dbReference type="RefSeq" id="WP_109710747.1">
    <property type="nucleotide sequence ID" value="NZ_PPED02000001.1"/>
</dbReference>
<dbReference type="GO" id="GO:0043565">
    <property type="term" value="F:sequence-specific DNA binding"/>
    <property type="evidence" value="ECO:0007669"/>
    <property type="project" value="InterPro"/>
</dbReference>
<dbReference type="PANTHER" id="PTHR43280:SF32">
    <property type="entry name" value="TRANSCRIPTIONAL REGULATORY PROTEIN"/>
    <property type="match status" value="1"/>
</dbReference>
<keyword evidence="1" id="KW-0805">Transcription regulation</keyword>
<evidence type="ECO:0000313" key="5">
    <source>
        <dbReference type="EMBL" id="PWN71891.1"/>
    </source>
</evidence>